<dbReference type="RefSeq" id="WP_158249430.1">
    <property type="nucleotide sequence ID" value="NZ_PRDW01000001.1"/>
</dbReference>
<evidence type="ECO:0000256" key="1">
    <source>
        <dbReference type="SAM" id="MobiDB-lite"/>
    </source>
</evidence>
<feature type="compositionally biased region" description="Polar residues" evidence="1">
    <location>
        <begin position="149"/>
        <end position="172"/>
    </location>
</feature>
<dbReference type="EMBL" id="PRDW01000001">
    <property type="protein sequence ID" value="PPB85077.1"/>
    <property type="molecule type" value="Genomic_DNA"/>
</dbReference>
<sequence length="237" mass="27033">MTIQQNSPSPTGVLKYNQQSSSVSDSSTLETDDAVPLANLYRHRLTAPSARHGTGLLAQLREDQRTVKPRQSPAQFIEEQFAHGNVRTSNVIRYIRNTYSQWNTQYANANLAKEPQSAEEAADRYFHQVEPMLNVRWEDVRDFFSATYPSRNDQTPEPMKSSQQDVPVSGNATPVMRHRTIERSQSMSKVSERTPVLPEATPMPPLPERQRPSLLKRWFSSVSLSKRHRRRNNVSAS</sequence>
<name>A0A2P5KEC9_9BURK</name>
<reference evidence="2 3" key="1">
    <citation type="submission" date="2018-01" db="EMBL/GenBank/DDBJ databases">
        <title>Genomic Encyclopedia of Type Strains, Phase III (KMG-III): the genomes of soil and plant-associated and newly described type strains.</title>
        <authorList>
            <person name="Whitman W."/>
        </authorList>
    </citation>
    <scope>NUCLEOTIDE SEQUENCE [LARGE SCALE GENOMIC DNA]</scope>
    <source>
        <strain evidence="2 3">HKI456</strain>
    </source>
</reference>
<feature type="compositionally biased region" description="Polar residues" evidence="1">
    <location>
        <begin position="1"/>
        <end position="10"/>
    </location>
</feature>
<dbReference type="Proteomes" id="UP000243096">
    <property type="component" value="Unassembled WGS sequence"/>
</dbReference>
<accession>A0A2P5KEC9</accession>
<protein>
    <submittedName>
        <fullName evidence="2">Uncharacterized protein</fullName>
    </submittedName>
</protein>
<gene>
    <name evidence="2" type="ORF">B0O95_101165</name>
</gene>
<comment type="caution">
    <text evidence="2">The sequence shown here is derived from an EMBL/GenBank/DDBJ whole genome shotgun (WGS) entry which is preliminary data.</text>
</comment>
<dbReference type="AlphaFoldDB" id="A0A2P5KEC9"/>
<evidence type="ECO:0000313" key="3">
    <source>
        <dbReference type="Proteomes" id="UP000243096"/>
    </source>
</evidence>
<keyword evidence="3" id="KW-1185">Reference proteome</keyword>
<proteinExistence type="predicted"/>
<feature type="region of interest" description="Disordered" evidence="1">
    <location>
        <begin position="1"/>
        <end position="30"/>
    </location>
</feature>
<organism evidence="2 3">
    <name type="scientific">Mycetohabitans endofungorum</name>
    <dbReference type="NCBI Taxonomy" id="417203"/>
    <lineage>
        <taxon>Bacteria</taxon>
        <taxon>Pseudomonadati</taxon>
        <taxon>Pseudomonadota</taxon>
        <taxon>Betaproteobacteria</taxon>
        <taxon>Burkholderiales</taxon>
        <taxon>Burkholderiaceae</taxon>
        <taxon>Mycetohabitans</taxon>
    </lineage>
</organism>
<feature type="region of interest" description="Disordered" evidence="1">
    <location>
        <begin position="149"/>
        <end position="212"/>
    </location>
</feature>
<evidence type="ECO:0000313" key="2">
    <source>
        <dbReference type="EMBL" id="PPB85077.1"/>
    </source>
</evidence>